<dbReference type="AlphaFoldDB" id="A0A9W7YFG9"/>
<dbReference type="PANTHER" id="PTHR15615">
    <property type="match status" value="1"/>
</dbReference>
<organism evidence="3 4">
    <name type="scientific">Coemansia biformis</name>
    <dbReference type="NCBI Taxonomy" id="1286918"/>
    <lineage>
        <taxon>Eukaryota</taxon>
        <taxon>Fungi</taxon>
        <taxon>Fungi incertae sedis</taxon>
        <taxon>Zoopagomycota</taxon>
        <taxon>Kickxellomycotina</taxon>
        <taxon>Kickxellomycetes</taxon>
        <taxon>Kickxellales</taxon>
        <taxon>Kickxellaceae</taxon>
        <taxon>Coemansia</taxon>
    </lineage>
</organism>
<feature type="compositionally biased region" description="Pro residues" evidence="1">
    <location>
        <begin position="476"/>
        <end position="485"/>
    </location>
</feature>
<dbReference type="GO" id="GO:0005634">
    <property type="term" value="C:nucleus"/>
    <property type="evidence" value="ECO:0007669"/>
    <property type="project" value="TreeGrafter"/>
</dbReference>
<dbReference type="PANTHER" id="PTHR15615:SF10">
    <property type="entry name" value="PHO85 CYCLIN-2-RELATED"/>
    <property type="match status" value="1"/>
</dbReference>
<feature type="region of interest" description="Disordered" evidence="1">
    <location>
        <begin position="370"/>
        <end position="421"/>
    </location>
</feature>
<dbReference type="InterPro" id="IPR013922">
    <property type="entry name" value="Cyclin_PHO80-like"/>
</dbReference>
<dbReference type="SUPFAM" id="SSF47954">
    <property type="entry name" value="Cyclin-like"/>
    <property type="match status" value="1"/>
</dbReference>
<dbReference type="CDD" id="cd20557">
    <property type="entry name" value="CYCLIN_ScPCL1-like"/>
    <property type="match status" value="1"/>
</dbReference>
<proteinExistence type="predicted"/>
<feature type="compositionally biased region" description="Basic residues" evidence="1">
    <location>
        <begin position="287"/>
        <end position="300"/>
    </location>
</feature>
<keyword evidence="4" id="KW-1185">Reference proteome</keyword>
<dbReference type="InterPro" id="IPR036915">
    <property type="entry name" value="Cyclin-like_sf"/>
</dbReference>
<sequence length="677" mass="71727">MPASLTPRTLDIIQCEITKEMIAVIAMHARNVIPCTPAPMLTAGERGSTSSAAGSAGGQARLGSAERLPSPPTTPGAALSLVPPLDMFITNLVLRSRVQAGTLVCTIVYLQRLRNRLPKEARGMECTCHRIFLATLIVAGKYLNDASPKNKYWARYSTVFTVAEVNLMEKQLLFLLDFDLRIENSDLNEAALAFVASEPKPSGPLTPTTPPASATHHQQYPVHKLSHAPDVARIYPPNLGLNRHASTLDAATGAAAAAPEKVDTQSKASANLLRAIPTDEKLGPRPSPKKRAVSRGHHGNIPHPSPVYHCHAVSAQSAAATLATAVAPPSSSSSALTASSAHSACFLQPLEQSGLKYATSRFQQQRYDPLAAPGHLGSRGRPRASISIPSFRGASAGATAGRPQPSASSPTGCNAGGRPPKARHILRHQSTLPDFNRLDMTITGDHDWLRTPLSLCPDTRHASTSRSAHPDASAQPLPPLPPPPARLASGTHHLEYSPVNTLVYEQSPAVAPATVGPAEAAGGLSRQPSGYRSTLNAHAIPPQPAESQRLRESKPGKPLDGCEYDADRTLSYVPDGVAQHCGGARPPAAQPQEQREREPHAYHADLHYHKNGGSGAGWQLKTKFLHPLSTWFRSSRHQNNGHGITPPPALPVLAPGSLARGAADQLAGPCPPHACDA</sequence>
<accession>A0A9W7YFG9</accession>
<dbReference type="EMBL" id="JANBOI010000254">
    <property type="protein sequence ID" value="KAJ1732138.1"/>
    <property type="molecule type" value="Genomic_DNA"/>
</dbReference>
<dbReference type="Gene3D" id="1.10.472.10">
    <property type="entry name" value="Cyclin-like"/>
    <property type="match status" value="1"/>
</dbReference>
<dbReference type="GO" id="GO:0019901">
    <property type="term" value="F:protein kinase binding"/>
    <property type="evidence" value="ECO:0007669"/>
    <property type="project" value="InterPro"/>
</dbReference>
<evidence type="ECO:0000259" key="2">
    <source>
        <dbReference type="Pfam" id="PF00134"/>
    </source>
</evidence>
<evidence type="ECO:0000313" key="3">
    <source>
        <dbReference type="EMBL" id="KAJ1732138.1"/>
    </source>
</evidence>
<feature type="region of interest" description="Disordered" evidence="1">
    <location>
        <begin position="519"/>
        <end position="564"/>
    </location>
</feature>
<feature type="compositionally biased region" description="Polar residues" evidence="1">
    <location>
        <begin position="526"/>
        <end position="536"/>
    </location>
</feature>
<feature type="compositionally biased region" description="Low complexity" evidence="1">
    <location>
        <begin position="44"/>
        <end position="65"/>
    </location>
</feature>
<comment type="caution">
    <text evidence="3">The sequence shown here is derived from an EMBL/GenBank/DDBJ whole genome shotgun (WGS) entry which is preliminary data.</text>
</comment>
<dbReference type="Proteomes" id="UP001143981">
    <property type="component" value="Unassembled WGS sequence"/>
</dbReference>
<protein>
    <submittedName>
        <fullName evidence="3">PHO85 cyclin-1</fullName>
    </submittedName>
</protein>
<dbReference type="GO" id="GO:0000307">
    <property type="term" value="C:cyclin-dependent protein kinase holoenzyme complex"/>
    <property type="evidence" value="ECO:0007669"/>
    <property type="project" value="TreeGrafter"/>
</dbReference>
<name>A0A9W7YFG9_9FUNG</name>
<evidence type="ECO:0000256" key="1">
    <source>
        <dbReference type="SAM" id="MobiDB-lite"/>
    </source>
</evidence>
<gene>
    <name evidence="3" type="primary">PCL1</name>
    <name evidence="3" type="ORF">LPJ61_002188</name>
</gene>
<evidence type="ECO:0000313" key="4">
    <source>
        <dbReference type="Proteomes" id="UP001143981"/>
    </source>
</evidence>
<reference evidence="3" key="1">
    <citation type="submission" date="2022-07" db="EMBL/GenBank/DDBJ databases">
        <title>Phylogenomic reconstructions and comparative analyses of Kickxellomycotina fungi.</title>
        <authorList>
            <person name="Reynolds N.K."/>
            <person name="Stajich J.E."/>
            <person name="Barry K."/>
            <person name="Grigoriev I.V."/>
            <person name="Crous P."/>
            <person name="Smith M.E."/>
        </authorList>
    </citation>
    <scope>NUCLEOTIDE SEQUENCE</scope>
    <source>
        <strain evidence="3">BCRC 34381</strain>
    </source>
</reference>
<dbReference type="GO" id="GO:0016538">
    <property type="term" value="F:cyclin-dependent protein serine/threonine kinase regulator activity"/>
    <property type="evidence" value="ECO:0007669"/>
    <property type="project" value="TreeGrafter"/>
</dbReference>
<feature type="region of interest" description="Disordered" evidence="1">
    <location>
        <begin position="44"/>
        <end position="77"/>
    </location>
</feature>
<feature type="compositionally biased region" description="Basic and acidic residues" evidence="1">
    <location>
        <begin position="548"/>
        <end position="557"/>
    </location>
</feature>
<feature type="domain" description="Cyclin N-terminal" evidence="2">
    <location>
        <begin position="87"/>
        <end position="181"/>
    </location>
</feature>
<feature type="region of interest" description="Disordered" evidence="1">
    <location>
        <begin position="459"/>
        <end position="490"/>
    </location>
</feature>
<dbReference type="InterPro" id="IPR006671">
    <property type="entry name" value="Cyclin_N"/>
</dbReference>
<dbReference type="OrthoDB" id="10250320at2759"/>
<feature type="region of interest" description="Disordered" evidence="1">
    <location>
        <begin position="274"/>
        <end position="308"/>
    </location>
</feature>
<dbReference type="Pfam" id="PF00134">
    <property type="entry name" value="Cyclin_N"/>
    <property type="match status" value="1"/>
</dbReference>